<dbReference type="Proteomes" id="UP000326364">
    <property type="component" value="Unassembled WGS sequence"/>
</dbReference>
<dbReference type="NCBIfam" id="NF033537">
    <property type="entry name" value="lasso_biosyn_B2"/>
    <property type="match status" value="1"/>
</dbReference>
<evidence type="ECO:0000313" key="5">
    <source>
        <dbReference type="Proteomes" id="UP000326364"/>
    </source>
</evidence>
<protein>
    <submittedName>
        <fullName evidence="3">Lasso peptide biosynthesis B2 protein</fullName>
    </submittedName>
</protein>
<sequence>MLSLDLFGAPTARCGDGVVTLDFEADAYSCHYDPVDHGWEVGAEPRLPIWREPEAPDDRLEAGDRRLFMRAWCAALPSFFRKPIRSLMIEAMHLGQAPFRRSAASAHDLAARFERMNLYLPYRAPCLLRAYALLHYLSYHGRSADWVIGVQLFPFRAHCWLAIDDMLIGERVHLIEDYVPIFRLRQS</sequence>
<dbReference type="InterPro" id="IPR053521">
    <property type="entry name" value="McjB-like"/>
</dbReference>
<feature type="domain" description="Microcin J25-processing protein McjB C-terminal" evidence="1">
    <location>
        <begin position="89"/>
        <end position="182"/>
    </location>
</feature>
<dbReference type="Proteomes" id="UP000325933">
    <property type="component" value="Unassembled WGS sequence"/>
</dbReference>
<evidence type="ECO:0000313" key="4">
    <source>
        <dbReference type="Proteomes" id="UP000325933"/>
    </source>
</evidence>
<dbReference type="EMBL" id="VYQA01000012">
    <property type="protein sequence ID" value="KAA9027726.1"/>
    <property type="molecule type" value="Genomic_DNA"/>
</dbReference>
<reference evidence="4 5" key="1">
    <citation type="submission" date="2019-09" db="EMBL/GenBank/DDBJ databases">
        <authorList>
            <person name="Feng G."/>
        </authorList>
    </citation>
    <scope>NUCLEOTIDE SEQUENCE [LARGE SCALE GENOMIC DNA]</scope>
    <source>
        <strain evidence="3 4">KACC 19283</strain>
        <strain evidence="2 5">KACC 19284</strain>
    </source>
</reference>
<comment type="caution">
    <text evidence="3">The sequence shown here is derived from an EMBL/GenBank/DDBJ whole genome shotgun (WGS) entry which is preliminary data.</text>
</comment>
<dbReference type="Pfam" id="PF13471">
    <property type="entry name" value="Transglut_core3"/>
    <property type="match status" value="1"/>
</dbReference>
<dbReference type="RefSeq" id="WP_150426426.1">
    <property type="nucleotide sequence ID" value="NZ_VYQA01000012.1"/>
</dbReference>
<name>A0A5J5I1X1_9SPHN</name>
<accession>A0A5J5I1X1</accession>
<keyword evidence="5" id="KW-1185">Reference proteome</keyword>
<dbReference type="AlphaFoldDB" id="A0A5J5I1X1"/>
<evidence type="ECO:0000313" key="2">
    <source>
        <dbReference type="EMBL" id="KAA9014713.1"/>
    </source>
</evidence>
<dbReference type="EMBL" id="VYQB01000012">
    <property type="protein sequence ID" value="KAA9014713.1"/>
    <property type="molecule type" value="Genomic_DNA"/>
</dbReference>
<evidence type="ECO:0000313" key="3">
    <source>
        <dbReference type="EMBL" id="KAA9027726.1"/>
    </source>
</evidence>
<dbReference type="InterPro" id="IPR032708">
    <property type="entry name" value="McjB_C"/>
</dbReference>
<evidence type="ECO:0000259" key="1">
    <source>
        <dbReference type="Pfam" id="PF13471"/>
    </source>
</evidence>
<proteinExistence type="predicted"/>
<organism evidence="3 4">
    <name type="scientific">Sphingobium limneticum</name>
    <dbReference type="NCBI Taxonomy" id="1007511"/>
    <lineage>
        <taxon>Bacteria</taxon>
        <taxon>Pseudomonadati</taxon>
        <taxon>Pseudomonadota</taxon>
        <taxon>Alphaproteobacteria</taxon>
        <taxon>Sphingomonadales</taxon>
        <taxon>Sphingomonadaceae</taxon>
        <taxon>Sphingobium</taxon>
    </lineage>
</organism>
<gene>
    <name evidence="3" type="ORF">F4U95_16365</name>
    <name evidence="2" type="ORF">F4U96_16240</name>
</gene>